<evidence type="ECO:0000256" key="1">
    <source>
        <dbReference type="ARBA" id="ARBA00022737"/>
    </source>
</evidence>
<dbReference type="PATRIC" id="fig|1227739.3.peg.3585"/>
<feature type="repeat" description="NHL" evidence="2">
    <location>
        <begin position="237"/>
        <end position="272"/>
    </location>
</feature>
<dbReference type="AlphaFoldDB" id="W8F4T0"/>
<feature type="repeat" description="NHL" evidence="2">
    <location>
        <begin position="80"/>
        <end position="110"/>
    </location>
</feature>
<evidence type="ECO:0000313" key="4">
    <source>
        <dbReference type="EMBL" id="AHJ99022.1"/>
    </source>
</evidence>
<evidence type="ECO:0000313" key="5">
    <source>
        <dbReference type="Proteomes" id="UP000019423"/>
    </source>
</evidence>
<feature type="repeat" description="NHL" evidence="2">
    <location>
        <begin position="25"/>
        <end position="56"/>
    </location>
</feature>
<dbReference type="PROSITE" id="PS51125">
    <property type="entry name" value="NHL"/>
    <property type="match status" value="4"/>
</dbReference>
<keyword evidence="5" id="KW-1185">Reference proteome</keyword>
<sequence>MYTTVKTLAGNGIDGFANGLGTIAQFNGPEGAAVDNQGNVYVADTGNNCIRKITPTGEVTTLAGGSAEGFVNGPAASARFYGPIDVALDGGGNLLVADYANHCIRKITPAGVVSTFAGTGVAGYTDGNASKAQFNGPSGLTVDEQGTVYVADGENYCIRKITAAGIVSTLAGNGTRGFADGPGSTAQFRGPEGLVLDRKGTLYVADFAGYRIRKVTTNGTVSTVAGTGIRGYADGAGNTAQFAAPTGVTFDSQGNLYVADTGNNCVRKITPAGEVSTVAGTRTMGFADGTVDKAQFINPSGLTIDTKGTLYLTEYGHRIRTITPE</sequence>
<dbReference type="Proteomes" id="UP000019423">
    <property type="component" value="Chromosome"/>
</dbReference>
<dbReference type="PANTHER" id="PTHR13833:SF71">
    <property type="entry name" value="NHL DOMAIN-CONTAINING PROTEIN"/>
    <property type="match status" value="1"/>
</dbReference>
<feature type="repeat" description="NHL" evidence="2">
    <location>
        <begin position="129"/>
        <end position="164"/>
    </location>
</feature>
<dbReference type="InterPro" id="IPR001258">
    <property type="entry name" value="NHL_repeat"/>
</dbReference>
<dbReference type="SUPFAM" id="SSF101898">
    <property type="entry name" value="NHL repeat"/>
    <property type="match status" value="1"/>
</dbReference>
<evidence type="ECO:0000256" key="2">
    <source>
        <dbReference type="PROSITE-ProRule" id="PRU00504"/>
    </source>
</evidence>
<dbReference type="CDD" id="cd14953">
    <property type="entry name" value="NHL_like_1"/>
    <property type="match status" value="1"/>
</dbReference>
<protein>
    <recommendedName>
        <fullName evidence="3">Teneurin NHL domain-containing protein</fullName>
    </recommendedName>
</protein>
<proteinExistence type="predicted"/>
<feature type="domain" description="Teneurin NHL" evidence="3">
    <location>
        <begin position="127"/>
        <end position="173"/>
    </location>
</feature>
<gene>
    <name evidence="4" type="ORF">Hsw_3427</name>
</gene>
<dbReference type="Pfam" id="PF01436">
    <property type="entry name" value="NHL"/>
    <property type="match status" value="3"/>
</dbReference>
<keyword evidence="1" id="KW-0677">Repeat</keyword>
<dbReference type="Gene3D" id="2.120.10.30">
    <property type="entry name" value="TolB, C-terminal domain"/>
    <property type="match status" value="3"/>
</dbReference>
<dbReference type="PANTHER" id="PTHR13833">
    <property type="match status" value="1"/>
</dbReference>
<dbReference type="KEGG" id="hsw:Hsw_3427"/>
<dbReference type="STRING" id="1227739.Hsw_3427"/>
<evidence type="ECO:0000259" key="3">
    <source>
        <dbReference type="Pfam" id="PF25021"/>
    </source>
</evidence>
<dbReference type="InterPro" id="IPR056822">
    <property type="entry name" value="TEN_NHL"/>
</dbReference>
<reference evidence="4 5" key="1">
    <citation type="submission" date="2014-01" db="EMBL/GenBank/DDBJ databases">
        <title>Complete genome sequence of ionizing-radiation resistance bacterium Hymenobacter swuensis DY53.</title>
        <authorList>
            <person name="Jung J.-H."/>
            <person name="Jeong S.-W."/>
            <person name="Joe M.-H."/>
            <person name="Cho y.-j."/>
            <person name="Kim M.-K."/>
            <person name="Lim S.-Y."/>
        </authorList>
    </citation>
    <scope>NUCLEOTIDE SEQUENCE [LARGE SCALE GENOMIC DNA]</scope>
    <source>
        <strain evidence="4 5">DY53</strain>
    </source>
</reference>
<organism evidence="4 5">
    <name type="scientific">Hymenobacter swuensis DY53</name>
    <dbReference type="NCBI Taxonomy" id="1227739"/>
    <lineage>
        <taxon>Bacteria</taxon>
        <taxon>Pseudomonadati</taxon>
        <taxon>Bacteroidota</taxon>
        <taxon>Cytophagia</taxon>
        <taxon>Cytophagales</taxon>
        <taxon>Hymenobacteraceae</taxon>
        <taxon>Hymenobacter</taxon>
    </lineage>
</organism>
<dbReference type="InterPro" id="IPR011042">
    <property type="entry name" value="6-blade_b-propeller_TolB-like"/>
</dbReference>
<dbReference type="eggNOG" id="COG3391">
    <property type="taxonomic scope" value="Bacteria"/>
</dbReference>
<accession>W8F4T0</accession>
<name>W8F4T0_9BACT</name>
<dbReference type="EMBL" id="CP007145">
    <property type="protein sequence ID" value="AHJ99022.1"/>
    <property type="molecule type" value="Genomic_DNA"/>
</dbReference>
<dbReference type="HOGENOM" id="CLU_008645_1_3_10"/>
<dbReference type="Pfam" id="PF25021">
    <property type="entry name" value="TEN_NHL"/>
    <property type="match status" value="1"/>
</dbReference>